<protein>
    <recommendedName>
        <fullName evidence="6">Thiol peroxidase</fullName>
        <shortName evidence="6">Tpx</shortName>
        <ecNumber evidence="6">1.11.1.24</ecNumber>
    </recommendedName>
    <alternativeName>
        <fullName evidence="6">Peroxiredoxin tpx</fullName>
        <shortName evidence="6">Prx</shortName>
    </alternativeName>
    <alternativeName>
        <fullName evidence="6">Thioredoxin peroxidase</fullName>
    </alternativeName>
    <alternativeName>
        <fullName evidence="6">Thioredoxin-dependent peroxiredoxin</fullName>
    </alternativeName>
</protein>
<evidence type="ECO:0000256" key="4">
    <source>
        <dbReference type="ARBA" id="ARBA00023157"/>
    </source>
</evidence>
<keyword evidence="5 6" id="KW-0676">Redox-active center</keyword>
<proteinExistence type="inferred from homology"/>
<evidence type="ECO:0000256" key="1">
    <source>
        <dbReference type="ARBA" id="ARBA00022559"/>
    </source>
</evidence>
<dbReference type="EC" id="1.11.1.24" evidence="6"/>
<comment type="caution">
    <text evidence="8">The sequence shown here is derived from an EMBL/GenBank/DDBJ whole genome shotgun (WGS) entry which is preliminary data.</text>
</comment>
<dbReference type="InterPro" id="IPR002065">
    <property type="entry name" value="TPX"/>
</dbReference>
<keyword evidence="1 6" id="KW-0575">Peroxidase</keyword>
<comment type="miscellaneous">
    <text evidence="6">The active site is a conserved redox-active cysteine residue, the peroxidatic cysteine (C(P)), which makes the nucleophilic attack on the peroxide substrate. The peroxide oxidizes the C(P)-SH to cysteine sulfenic acid (C(P)-SOH), which then reacts with another cysteine residue, the resolving cysteine (C(R)), to form a disulfide bridge. The disulfide is subsequently reduced by an appropriate electron donor to complete the catalytic cycle. In this atypical 2-Cys peroxiredoxin, C(R) is present in the same subunit to form an intramolecular disulfide. The disulfide is subsequently reduced by thioredoxin.</text>
</comment>
<dbReference type="InterPro" id="IPR013766">
    <property type="entry name" value="Thioredoxin_domain"/>
</dbReference>
<feature type="disulfide bond" description="Redox-active" evidence="6">
    <location>
        <begin position="60"/>
        <end position="94"/>
    </location>
</feature>
<dbReference type="PROSITE" id="PS51352">
    <property type="entry name" value="THIOREDOXIN_2"/>
    <property type="match status" value="1"/>
</dbReference>
<comment type="similarity">
    <text evidence="6">Belongs to the peroxiredoxin family. Tpx subfamily.</text>
</comment>
<dbReference type="InterPro" id="IPR050455">
    <property type="entry name" value="Tpx_Peroxidase_subfamily"/>
</dbReference>
<dbReference type="Pfam" id="PF08534">
    <property type="entry name" value="Redoxin"/>
    <property type="match status" value="1"/>
</dbReference>
<evidence type="ECO:0000256" key="5">
    <source>
        <dbReference type="ARBA" id="ARBA00023284"/>
    </source>
</evidence>
<dbReference type="CDD" id="cd03014">
    <property type="entry name" value="PRX_Atyp2cys"/>
    <property type="match status" value="1"/>
</dbReference>
<evidence type="ECO:0000256" key="3">
    <source>
        <dbReference type="ARBA" id="ARBA00023002"/>
    </source>
</evidence>
<keyword evidence="3 6" id="KW-0560">Oxidoreductase</keyword>
<name>A0A8J3CHH3_9BURK</name>
<comment type="subunit">
    <text evidence="6">Homodimer.</text>
</comment>
<dbReference type="EMBL" id="BMZG01000006">
    <property type="protein sequence ID" value="GHA73056.1"/>
    <property type="molecule type" value="Genomic_DNA"/>
</dbReference>
<feature type="active site" description="Cysteine sulfenic acid (-SOH) intermediate" evidence="6">
    <location>
        <position position="60"/>
    </location>
</feature>
<dbReference type="PANTHER" id="PTHR43110:SF1">
    <property type="entry name" value="THIOL PEROXIDASE"/>
    <property type="match status" value="1"/>
</dbReference>
<evidence type="ECO:0000256" key="2">
    <source>
        <dbReference type="ARBA" id="ARBA00022862"/>
    </source>
</evidence>
<gene>
    <name evidence="6 8" type="primary">tpx</name>
    <name evidence="8" type="ORF">GCM10009007_12400</name>
</gene>
<dbReference type="Gene3D" id="3.40.30.10">
    <property type="entry name" value="Glutaredoxin"/>
    <property type="match status" value="1"/>
</dbReference>
<evidence type="ECO:0000259" key="7">
    <source>
        <dbReference type="PROSITE" id="PS51352"/>
    </source>
</evidence>
<feature type="domain" description="Thioredoxin" evidence="7">
    <location>
        <begin position="18"/>
        <end position="166"/>
    </location>
</feature>
<organism evidence="8 9">
    <name type="scientific">Formosimonas limnophila</name>
    <dbReference type="NCBI Taxonomy" id="1384487"/>
    <lineage>
        <taxon>Bacteria</taxon>
        <taxon>Pseudomonadati</taxon>
        <taxon>Pseudomonadota</taxon>
        <taxon>Betaproteobacteria</taxon>
        <taxon>Burkholderiales</taxon>
        <taxon>Burkholderiaceae</taxon>
        <taxon>Formosimonas</taxon>
    </lineage>
</organism>
<evidence type="ECO:0000256" key="6">
    <source>
        <dbReference type="HAMAP-Rule" id="MF_00269"/>
    </source>
</evidence>
<dbReference type="RefSeq" id="WP_189493085.1">
    <property type="nucleotide sequence ID" value="NZ_BMZG01000006.1"/>
</dbReference>
<keyword evidence="9" id="KW-1185">Reference proteome</keyword>
<reference evidence="8" key="1">
    <citation type="journal article" date="2014" name="Int. J. Syst. Evol. Microbiol.">
        <title>Complete genome sequence of Corynebacterium casei LMG S-19264T (=DSM 44701T), isolated from a smear-ripened cheese.</title>
        <authorList>
            <consortium name="US DOE Joint Genome Institute (JGI-PGF)"/>
            <person name="Walter F."/>
            <person name="Albersmeier A."/>
            <person name="Kalinowski J."/>
            <person name="Ruckert C."/>
        </authorList>
    </citation>
    <scope>NUCLEOTIDE SEQUENCE</scope>
    <source>
        <strain evidence="8">KCTC 32501</strain>
    </source>
</reference>
<reference evidence="8" key="2">
    <citation type="submission" date="2020-09" db="EMBL/GenBank/DDBJ databases">
        <authorList>
            <person name="Sun Q."/>
            <person name="Kim S."/>
        </authorList>
    </citation>
    <scope>NUCLEOTIDE SEQUENCE</scope>
    <source>
        <strain evidence="8">KCTC 32501</strain>
    </source>
</reference>
<dbReference type="InterPro" id="IPR036249">
    <property type="entry name" value="Thioredoxin-like_sf"/>
</dbReference>
<evidence type="ECO:0000313" key="9">
    <source>
        <dbReference type="Proteomes" id="UP000614287"/>
    </source>
</evidence>
<dbReference type="InterPro" id="IPR013740">
    <property type="entry name" value="Redoxin"/>
</dbReference>
<dbReference type="InterPro" id="IPR018219">
    <property type="entry name" value="Tpx_CS"/>
</dbReference>
<sequence length="166" mass="17328">MAQVLLRGNPINTSGDLPAVGAKAPEFTLVNAQLGEVKLSDFAGKKVVVSIFPSIDTPTCATSTRKFNQEVAAHPGINVVTVSADLPFALTRFCAAEGIENVHTLSSFRSTFGQDYGMTLTEGPLAGVLARGVVVVDESGQVIHSELVNNVSDEPDYAAALKALGV</sequence>
<keyword evidence="4 6" id="KW-1015">Disulfide bond</keyword>
<dbReference type="PANTHER" id="PTHR43110">
    <property type="entry name" value="THIOL PEROXIDASE"/>
    <property type="match status" value="1"/>
</dbReference>
<comment type="catalytic activity">
    <reaction evidence="6">
        <text>a hydroperoxide + [thioredoxin]-dithiol = an alcohol + [thioredoxin]-disulfide + H2O</text>
        <dbReference type="Rhea" id="RHEA:62620"/>
        <dbReference type="Rhea" id="RHEA-COMP:10698"/>
        <dbReference type="Rhea" id="RHEA-COMP:10700"/>
        <dbReference type="ChEBI" id="CHEBI:15377"/>
        <dbReference type="ChEBI" id="CHEBI:29950"/>
        <dbReference type="ChEBI" id="CHEBI:30879"/>
        <dbReference type="ChEBI" id="CHEBI:35924"/>
        <dbReference type="ChEBI" id="CHEBI:50058"/>
        <dbReference type="EC" id="1.11.1.24"/>
    </reaction>
</comment>
<dbReference type="SUPFAM" id="SSF52833">
    <property type="entry name" value="Thioredoxin-like"/>
    <property type="match status" value="1"/>
</dbReference>
<dbReference type="GO" id="GO:0008379">
    <property type="term" value="F:thioredoxin peroxidase activity"/>
    <property type="evidence" value="ECO:0007669"/>
    <property type="project" value="UniProtKB-UniRule"/>
</dbReference>
<dbReference type="PROSITE" id="PS01265">
    <property type="entry name" value="TPX"/>
    <property type="match status" value="1"/>
</dbReference>
<dbReference type="HAMAP" id="MF_00269">
    <property type="entry name" value="Tpx"/>
    <property type="match status" value="1"/>
</dbReference>
<dbReference type="AlphaFoldDB" id="A0A8J3CHH3"/>
<comment type="function">
    <text evidence="6">Thiol-specific peroxidase that catalyzes the reduction of hydrogen peroxide and organic hydroperoxides to water and alcohols, respectively. Plays a role in cell protection against oxidative stress by detoxifying peroxides.</text>
</comment>
<keyword evidence="2 6" id="KW-0049">Antioxidant</keyword>
<accession>A0A8J3CHH3</accession>
<dbReference type="NCBIfam" id="NF001808">
    <property type="entry name" value="PRK00522.1"/>
    <property type="match status" value="1"/>
</dbReference>
<dbReference type="Proteomes" id="UP000614287">
    <property type="component" value="Unassembled WGS sequence"/>
</dbReference>
<evidence type="ECO:0000313" key="8">
    <source>
        <dbReference type="EMBL" id="GHA73056.1"/>
    </source>
</evidence>